<comment type="caution">
    <text evidence="3">The sequence shown here is derived from an EMBL/GenBank/DDBJ whole genome shotgun (WGS) entry which is preliminary data.</text>
</comment>
<feature type="domain" description="Peptidase M16 N-terminal" evidence="1">
    <location>
        <begin position="64"/>
        <end position="176"/>
    </location>
</feature>
<dbReference type="Proteomes" id="UP001314796">
    <property type="component" value="Unassembled WGS sequence"/>
</dbReference>
<organism evidence="3 4">
    <name type="scientific">Alkaliphilus hydrothermalis</name>
    <dbReference type="NCBI Taxonomy" id="1482730"/>
    <lineage>
        <taxon>Bacteria</taxon>
        <taxon>Bacillati</taxon>
        <taxon>Bacillota</taxon>
        <taxon>Clostridia</taxon>
        <taxon>Peptostreptococcales</taxon>
        <taxon>Natronincolaceae</taxon>
        <taxon>Alkaliphilus</taxon>
    </lineage>
</organism>
<protein>
    <submittedName>
        <fullName evidence="3">Zn-dependent peptidase</fullName>
    </submittedName>
</protein>
<dbReference type="SUPFAM" id="SSF63411">
    <property type="entry name" value="LuxS/MPP-like metallohydrolase"/>
    <property type="match status" value="2"/>
</dbReference>
<dbReference type="Pfam" id="PF05193">
    <property type="entry name" value="Peptidase_M16_C"/>
    <property type="match status" value="1"/>
</dbReference>
<evidence type="ECO:0000259" key="1">
    <source>
        <dbReference type="Pfam" id="PF00675"/>
    </source>
</evidence>
<dbReference type="PANTHER" id="PTHR11851">
    <property type="entry name" value="METALLOPROTEASE"/>
    <property type="match status" value="1"/>
</dbReference>
<proteinExistence type="predicted"/>
<dbReference type="PANTHER" id="PTHR11851:SF134">
    <property type="entry name" value="ZINC-DEPENDENT PROTEASE"/>
    <property type="match status" value="1"/>
</dbReference>
<dbReference type="RefSeq" id="WP_204400967.1">
    <property type="nucleotide sequence ID" value="NZ_JAFBEE010000005.1"/>
</dbReference>
<dbReference type="InterPro" id="IPR007863">
    <property type="entry name" value="Peptidase_M16_C"/>
</dbReference>
<dbReference type="Gene3D" id="3.30.830.10">
    <property type="entry name" value="Metalloenzyme, LuxS/M16 peptidase-like"/>
    <property type="match status" value="2"/>
</dbReference>
<evidence type="ECO:0000313" key="3">
    <source>
        <dbReference type="EMBL" id="MBM7614599.1"/>
    </source>
</evidence>
<evidence type="ECO:0000259" key="2">
    <source>
        <dbReference type="Pfam" id="PF05193"/>
    </source>
</evidence>
<name>A0ABS2NNW2_9FIRM</name>
<dbReference type="InterPro" id="IPR011765">
    <property type="entry name" value="Pept_M16_N"/>
</dbReference>
<dbReference type="NCBIfam" id="NF047421">
    <property type="entry name" value="YfmH_fam"/>
    <property type="match status" value="1"/>
</dbReference>
<evidence type="ECO:0000313" key="4">
    <source>
        <dbReference type="Proteomes" id="UP001314796"/>
    </source>
</evidence>
<dbReference type="InterPro" id="IPR011249">
    <property type="entry name" value="Metalloenz_LuxS/M16"/>
</dbReference>
<sequence length="427" mass="49492">MTYDQINGELVKEIIYRKKLDNGLEVFFLPKEGYAKQYASFSTKFGSNDLKFSKNGQDMVEVSEGIAHFLEHKLFEEPEGNAFDRFAALGANVNAFTNFNITAYYFTSTDYFYENLQHLIDFVQNPYFTDENVEKEKGIIGQEIKMYQDNPQWKVFFNFLKGMYREHPVKNDIAGTVESITATTKEDLYSCYETFYHPSNMVLFIAGDLDKEKVFEAVEESFHSKEVKEIVKIQKSMPIEPPEISEALVEEKLSVSTPLFNLGYKDTLVGMRGMELLKKEVTMRLLLDIIFGKSSPLFEKLYDEGLVDPSFNADFISEVDYGHSIISGQSTDPKLVKNYINEHISQLKETGVQRDEFERIKRKQIGDNLSFFNSIEYTGNSFVSYYFKDINYLEYIEVLKSITLEEVQSFLRKHFDESKQVLSIIKP</sequence>
<dbReference type="Pfam" id="PF00675">
    <property type="entry name" value="Peptidase_M16"/>
    <property type="match status" value="1"/>
</dbReference>
<dbReference type="EMBL" id="JAFBEE010000005">
    <property type="protein sequence ID" value="MBM7614599.1"/>
    <property type="molecule type" value="Genomic_DNA"/>
</dbReference>
<dbReference type="InterPro" id="IPR050361">
    <property type="entry name" value="MPP/UQCRC_Complex"/>
</dbReference>
<accession>A0ABS2NNW2</accession>
<reference evidence="3 4" key="1">
    <citation type="submission" date="2021-01" db="EMBL/GenBank/DDBJ databases">
        <title>Genomic Encyclopedia of Type Strains, Phase IV (KMG-IV): sequencing the most valuable type-strain genomes for metagenomic binning, comparative biology and taxonomic classification.</title>
        <authorList>
            <person name="Goeker M."/>
        </authorList>
    </citation>
    <scope>NUCLEOTIDE SEQUENCE [LARGE SCALE GENOMIC DNA]</scope>
    <source>
        <strain evidence="3 4">DSM 25890</strain>
    </source>
</reference>
<gene>
    <name evidence="3" type="ORF">JOC73_001111</name>
</gene>
<keyword evidence="4" id="KW-1185">Reference proteome</keyword>
<feature type="domain" description="Peptidase M16 C-terminal" evidence="2">
    <location>
        <begin position="184"/>
        <end position="363"/>
    </location>
</feature>